<protein>
    <recommendedName>
        <fullName evidence="3">MetA-pathway of phenol degradation</fullName>
    </recommendedName>
</protein>
<sequence>MKKCFEGIYCDVWEVELAMKTFFRKLMLSVPFFLTCQSAFADDAELAKQLSNPLASLISVPMQFNYDTGFGTPDGERLTLNIQPVIPFSLTPELNLITRTIIPYKWQSDIAGSPGSKSGLGDTSISFWFSPAHTANGSTWGVGPILSLPTSSDPDFGLGEWGGGITGVYLVQPGPWTIGALGNHLWSFESDNLNSTYIQPFVAYGTPNHWTYTVNSEASYDWNTKQWTLPVNFMVSKLVSFGKQKVSLQGGVRYYFDSPANGPEGWGFRFAATFVFPKK</sequence>
<dbReference type="Proteomes" id="UP000183982">
    <property type="component" value="Unassembled WGS sequence"/>
</dbReference>
<gene>
    <name evidence="1" type="ORF">SAMN05444000_102279</name>
</gene>
<proteinExistence type="predicted"/>
<evidence type="ECO:0008006" key="3">
    <source>
        <dbReference type="Google" id="ProtNLM"/>
    </source>
</evidence>
<name>A0A1M6DBM3_9RHOB</name>
<organism evidence="1 2">
    <name type="scientific">Shimia gijangensis</name>
    <dbReference type="NCBI Taxonomy" id="1470563"/>
    <lineage>
        <taxon>Bacteria</taxon>
        <taxon>Pseudomonadati</taxon>
        <taxon>Pseudomonadota</taxon>
        <taxon>Alphaproteobacteria</taxon>
        <taxon>Rhodobacterales</taxon>
        <taxon>Roseobacteraceae</taxon>
    </lineage>
</organism>
<accession>A0A1M6DBM3</accession>
<keyword evidence="2" id="KW-1185">Reference proteome</keyword>
<dbReference type="STRING" id="1470563.SAMN05444000_102279"/>
<evidence type="ECO:0000313" key="1">
    <source>
        <dbReference type="EMBL" id="SHI70613.1"/>
    </source>
</evidence>
<dbReference type="EMBL" id="FQZQ01000002">
    <property type="protein sequence ID" value="SHI70613.1"/>
    <property type="molecule type" value="Genomic_DNA"/>
</dbReference>
<reference evidence="2" key="1">
    <citation type="submission" date="2016-11" db="EMBL/GenBank/DDBJ databases">
        <authorList>
            <person name="Varghese N."/>
            <person name="Submissions S."/>
        </authorList>
    </citation>
    <scope>NUCLEOTIDE SEQUENCE [LARGE SCALE GENOMIC DNA]</scope>
    <source>
        <strain evidence="2">DSM 100564</strain>
    </source>
</reference>
<dbReference type="AlphaFoldDB" id="A0A1M6DBM3"/>
<evidence type="ECO:0000313" key="2">
    <source>
        <dbReference type="Proteomes" id="UP000183982"/>
    </source>
</evidence>